<proteinExistence type="predicted"/>
<reference evidence="2" key="1">
    <citation type="submission" date="2021-02" db="EMBL/GenBank/DDBJ databases">
        <authorList>
            <person name="Nowell W R."/>
        </authorList>
    </citation>
    <scope>NUCLEOTIDE SEQUENCE</scope>
</reference>
<dbReference type="InterPro" id="IPR000727">
    <property type="entry name" value="T_SNARE_dom"/>
</dbReference>
<evidence type="ECO:0000313" key="2">
    <source>
        <dbReference type="EMBL" id="CAF4344928.1"/>
    </source>
</evidence>
<gene>
    <name evidence="2" type="ORF">OXD698_LOCUS48443</name>
</gene>
<dbReference type="PROSITE" id="PS50192">
    <property type="entry name" value="T_SNARE"/>
    <property type="match status" value="1"/>
</dbReference>
<comment type="caution">
    <text evidence="2">The sequence shown here is derived from an EMBL/GenBank/DDBJ whole genome shotgun (WGS) entry which is preliminary data.</text>
</comment>
<feature type="non-terminal residue" evidence="2">
    <location>
        <position position="1"/>
    </location>
</feature>
<dbReference type="AlphaFoldDB" id="A0A820KZH1"/>
<sequence>NLTDDDIQQRLQLQQQMKMNNTSLISQNEEQFTIEEQVQTVQSDIIEINHIMRDIGAIVSEQSPIIAN</sequence>
<protein>
    <recommendedName>
        <fullName evidence="1">t-SNARE coiled-coil homology domain-containing protein</fullName>
    </recommendedName>
</protein>
<organism evidence="2 3">
    <name type="scientific">Adineta steineri</name>
    <dbReference type="NCBI Taxonomy" id="433720"/>
    <lineage>
        <taxon>Eukaryota</taxon>
        <taxon>Metazoa</taxon>
        <taxon>Spiralia</taxon>
        <taxon>Gnathifera</taxon>
        <taxon>Rotifera</taxon>
        <taxon>Eurotatoria</taxon>
        <taxon>Bdelloidea</taxon>
        <taxon>Adinetida</taxon>
        <taxon>Adinetidae</taxon>
        <taxon>Adineta</taxon>
    </lineage>
</organism>
<evidence type="ECO:0000259" key="1">
    <source>
        <dbReference type="PROSITE" id="PS50192"/>
    </source>
</evidence>
<feature type="domain" description="T-SNARE coiled-coil homology" evidence="1">
    <location>
        <begin position="36"/>
        <end position="68"/>
    </location>
</feature>
<name>A0A820KZH1_9BILA</name>
<dbReference type="EMBL" id="CAJOAZ010020299">
    <property type="protein sequence ID" value="CAF4344928.1"/>
    <property type="molecule type" value="Genomic_DNA"/>
</dbReference>
<evidence type="ECO:0000313" key="3">
    <source>
        <dbReference type="Proteomes" id="UP000663844"/>
    </source>
</evidence>
<dbReference type="Proteomes" id="UP000663844">
    <property type="component" value="Unassembled WGS sequence"/>
</dbReference>
<accession>A0A820KZH1</accession>
<feature type="non-terminal residue" evidence="2">
    <location>
        <position position="68"/>
    </location>
</feature>